<proteinExistence type="predicted"/>
<evidence type="ECO:0000256" key="2">
    <source>
        <dbReference type="ARBA" id="ARBA00022475"/>
    </source>
</evidence>
<reference evidence="8 9" key="1">
    <citation type="submission" date="2023-03" db="EMBL/GenBank/DDBJ databases">
        <title>Fodinicurvata sp. CAU 1616 isolated from sea sendiment.</title>
        <authorList>
            <person name="Kim W."/>
        </authorList>
    </citation>
    <scope>NUCLEOTIDE SEQUENCE [LARGE SCALE GENOMIC DNA]</scope>
    <source>
        <strain evidence="8 9">CAU 1616</strain>
    </source>
</reference>
<gene>
    <name evidence="8" type="ORF">P2G67_03205</name>
</gene>
<dbReference type="Proteomes" id="UP001215503">
    <property type="component" value="Unassembled WGS sequence"/>
</dbReference>
<evidence type="ECO:0000313" key="9">
    <source>
        <dbReference type="Proteomes" id="UP001215503"/>
    </source>
</evidence>
<feature type="transmembrane region" description="Helical" evidence="6">
    <location>
        <begin position="60"/>
        <end position="81"/>
    </location>
</feature>
<evidence type="ECO:0000313" key="8">
    <source>
        <dbReference type="EMBL" id="MDF2094979.1"/>
    </source>
</evidence>
<sequence length="168" mass="18179">MRKSVMEPNPEAESDDTPLFVDLALFDGIVVRRVIAYGIDVLLLAVLGGIAALLLGFLGLLTFGLISPLSVFLLALLPVLYHAGLMTAYGGTPGMSICDLTVRSVLDGRPPEALQATVMTVLFFLSVAATGWLILIVALFNQRRRTMHDYFSGTIVLRRSRLDTEAGL</sequence>
<evidence type="ECO:0000259" key="7">
    <source>
        <dbReference type="Pfam" id="PF06271"/>
    </source>
</evidence>
<comment type="caution">
    <text evidence="8">The sequence shown here is derived from an EMBL/GenBank/DDBJ whole genome shotgun (WGS) entry which is preliminary data.</text>
</comment>
<dbReference type="RefSeq" id="WP_275819969.1">
    <property type="nucleotide sequence ID" value="NZ_JARHUD010000002.1"/>
</dbReference>
<evidence type="ECO:0000256" key="4">
    <source>
        <dbReference type="ARBA" id="ARBA00022989"/>
    </source>
</evidence>
<evidence type="ECO:0000256" key="5">
    <source>
        <dbReference type="ARBA" id="ARBA00023136"/>
    </source>
</evidence>
<keyword evidence="5 6" id="KW-0472">Membrane</keyword>
<keyword evidence="2" id="KW-1003">Cell membrane</keyword>
<feature type="transmembrane region" description="Helical" evidence="6">
    <location>
        <begin position="34"/>
        <end position="55"/>
    </location>
</feature>
<organism evidence="8 9">
    <name type="scientific">Aquibaculum arenosum</name>
    <dbReference type="NCBI Taxonomy" id="3032591"/>
    <lineage>
        <taxon>Bacteria</taxon>
        <taxon>Pseudomonadati</taxon>
        <taxon>Pseudomonadota</taxon>
        <taxon>Alphaproteobacteria</taxon>
        <taxon>Rhodospirillales</taxon>
        <taxon>Rhodovibrionaceae</taxon>
        <taxon>Aquibaculum</taxon>
    </lineage>
</organism>
<feature type="transmembrane region" description="Helical" evidence="6">
    <location>
        <begin position="113"/>
        <end position="140"/>
    </location>
</feature>
<evidence type="ECO:0000256" key="1">
    <source>
        <dbReference type="ARBA" id="ARBA00004651"/>
    </source>
</evidence>
<name>A0ABT5YJB0_9PROT</name>
<dbReference type="PANTHER" id="PTHR36115">
    <property type="entry name" value="PROLINE-RICH ANTIGEN HOMOLOG-RELATED"/>
    <property type="match status" value="1"/>
</dbReference>
<dbReference type="EMBL" id="JARHUD010000002">
    <property type="protein sequence ID" value="MDF2094979.1"/>
    <property type="molecule type" value="Genomic_DNA"/>
</dbReference>
<dbReference type="InterPro" id="IPR010432">
    <property type="entry name" value="RDD"/>
</dbReference>
<dbReference type="Pfam" id="PF06271">
    <property type="entry name" value="RDD"/>
    <property type="match status" value="1"/>
</dbReference>
<keyword evidence="3 6" id="KW-0812">Transmembrane</keyword>
<evidence type="ECO:0000256" key="3">
    <source>
        <dbReference type="ARBA" id="ARBA00022692"/>
    </source>
</evidence>
<evidence type="ECO:0000256" key="6">
    <source>
        <dbReference type="SAM" id="Phobius"/>
    </source>
</evidence>
<keyword evidence="4 6" id="KW-1133">Transmembrane helix</keyword>
<accession>A0ABT5YJB0</accession>
<comment type="subcellular location">
    <subcellularLocation>
        <location evidence="1">Cell membrane</location>
        <topology evidence="1">Multi-pass membrane protein</topology>
    </subcellularLocation>
</comment>
<protein>
    <submittedName>
        <fullName evidence="8">RDD family protein</fullName>
    </submittedName>
</protein>
<keyword evidence="9" id="KW-1185">Reference proteome</keyword>
<dbReference type="InterPro" id="IPR051791">
    <property type="entry name" value="Pra-immunoreactive"/>
</dbReference>
<feature type="domain" description="RDD" evidence="7">
    <location>
        <begin position="30"/>
        <end position="152"/>
    </location>
</feature>